<gene>
    <name evidence="4" type="ORF">BB559_003591</name>
</gene>
<dbReference type="PANTHER" id="PTHR43272">
    <property type="entry name" value="LONG-CHAIN-FATTY-ACID--COA LIGASE"/>
    <property type="match status" value="1"/>
</dbReference>
<organism evidence="4 5">
    <name type="scientific">Furculomyces boomerangus</name>
    <dbReference type="NCBI Taxonomy" id="61424"/>
    <lineage>
        <taxon>Eukaryota</taxon>
        <taxon>Fungi</taxon>
        <taxon>Fungi incertae sedis</taxon>
        <taxon>Zoopagomycota</taxon>
        <taxon>Kickxellomycotina</taxon>
        <taxon>Harpellomycetes</taxon>
        <taxon>Harpellales</taxon>
        <taxon>Harpellaceae</taxon>
        <taxon>Furculomyces</taxon>
    </lineage>
</organism>
<dbReference type="InterPro" id="IPR000873">
    <property type="entry name" value="AMP-dep_synth/lig_dom"/>
</dbReference>
<dbReference type="GO" id="GO:0005524">
    <property type="term" value="F:ATP binding"/>
    <property type="evidence" value="ECO:0007669"/>
    <property type="project" value="UniProtKB-KW"/>
</dbReference>
<dbReference type="EMBL" id="MBFT01000347">
    <property type="protein sequence ID" value="PVU92771.1"/>
    <property type="molecule type" value="Genomic_DNA"/>
</dbReference>
<evidence type="ECO:0000256" key="2">
    <source>
        <dbReference type="ARBA" id="ARBA00022840"/>
    </source>
</evidence>
<dbReference type="STRING" id="61424.A0A2T9YKA4"/>
<reference evidence="4 5" key="1">
    <citation type="journal article" date="2018" name="MBio">
        <title>Comparative Genomics Reveals the Core Gene Toolbox for the Fungus-Insect Symbiosis.</title>
        <authorList>
            <person name="Wang Y."/>
            <person name="Stata M."/>
            <person name="Wang W."/>
            <person name="Stajich J.E."/>
            <person name="White M.M."/>
            <person name="Moncalvo J.M."/>
        </authorList>
    </citation>
    <scope>NUCLEOTIDE SEQUENCE [LARGE SCALE GENOMIC DNA]</scope>
    <source>
        <strain evidence="4 5">AUS-77-4</strain>
    </source>
</reference>
<dbReference type="Gene3D" id="3.40.50.12780">
    <property type="entry name" value="N-terminal domain of ligase-like"/>
    <property type="match status" value="1"/>
</dbReference>
<dbReference type="GO" id="GO:0004467">
    <property type="term" value="F:long-chain fatty acid-CoA ligase activity"/>
    <property type="evidence" value="ECO:0007669"/>
    <property type="project" value="TreeGrafter"/>
</dbReference>
<evidence type="ECO:0000256" key="1">
    <source>
        <dbReference type="ARBA" id="ARBA00022741"/>
    </source>
</evidence>
<dbReference type="OrthoDB" id="1700726at2759"/>
<comment type="caution">
    <text evidence="4">The sequence shown here is derived from an EMBL/GenBank/DDBJ whole genome shotgun (WGS) entry which is preliminary data.</text>
</comment>
<dbReference type="AlphaFoldDB" id="A0A2T9YKA4"/>
<dbReference type="InterPro" id="IPR020845">
    <property type="entry name" value="AMP-binding_CS"/>
</dbReference>
<keyword evidence="5" id="KW-1185">Reference proteome</keyword>
<proteinExistence type="predicted"/>
<keyword evidence="1" id="KW-0547">Nucleotide-binding</keyword>
<accession>A0A2T9YKA4</accession>
<evidence type="ECO:0000313" key="4">
    <source>
        <dbReference type="EMBL" id="PVU92771.1"/>
    </source>
</evidence>
<dbReference type="SUPFAM" id="SSF56801">
    <property type="entry name" value="Acetyl-CoA synthetase-like"/>
    <property type="match status" value="1"/>
</dbReference>
<protein>
    <recommendedName>
        <fullName evidence="3">AMP-dependent synthetase/ligase domain-containing protein</fullName>
    </recommendedName>
</protein>
<name>A0A2T9YKA4_9FUNG</name>
<dbReference type="GO" id="GO:0005783">
    <property type="term" value="C:endoplasmic reticulum"/>
    <property type="evidence" value="ECO:0007669"/>
    <property type="project" value="TreeGrafter"/>
</dbReference>
<dbReference type="Pfam" id="PF00501">
    <property type="entry name" value="AMP-binding"/>
    <property type="match status" value="1"/>
</dbReference>
<sequence length="696" mass="78659">MDYGNDKISEIVPNSAQPGLSPIVRNKDYAMIAENKIFPNLKTVYDVFMRAVQESPNERYLGHRQYDPTTKQYGKYEFETYSQVHDRATNFGSGLMQVIMEIAKNNPNIADRQKSLDLVTKRKWPVALYASNCPEWTITDKACTMQSLYSVALYDTLGGSSMEYILNHTEAPVVVCSIDKISKLLESIDNTPHVKAIISIHSLDEKENAKLPDHLQLSQSSIGVLREWAKSKNIYLNDFSSIEQIGIQMPIPHHPPQKNDIYIILYTSGTTGNPKGAVTTHSNYTYYAKVTYAVRNVYKNTPSMFSYLPLAHTYGRSVETYIVLMKGYIGYYTGDVSRVLDDITELNPTIFNGVPRLLQRYYNILAPKTINAPGIIGEISRRGFREKVENMRAGKGFEHPLWDALVFNKTKAFLSKNLEYITTGSAPLEPHVVDFLRVAFGTRVIDCYGTTETSSGGTCQQIDDLTSGNCGVPHPGMELRLRDVPEMEYTVKDTPNPRGELLVRGPTMFREYYKDKEKTDEALIGDGWYATGDIARINSNGSFSIIDRKKAIFKLSQGEYVAPEKIENVYSKHELVLQSFVHGYSVKDYTVGIIVPDQETFVPWARNIVKQESGNGALIGFEDLAKNENVKKRLLKELDSFGRKSGLNGFEIVKAIHIETEPFDVETNSLLTPTFKLKRFDAAKYYKKVIDSLYTK</sequence>
<dbReference type="Proteomes" id="UP000245699">
    <property type="component" value="Unassembled WGS sequence"/>
</dbReference>
<evidence type="ECO:0000259" key="3">
    <source>
        <dbReference type="Pfam" id="PF00501"/>
    </source>
</evidence>
<dbReference type="GO" id="GO:0016020">
    <property type="term" value="C:membrane"/>
    <property type="evidence" value="ECO:0007669"/>
    <property type="project" value="TreeGrafter"/>
</dbReference>
<keyword evidence="2" id="KW-0067">ATP-binding</keyword>
<dbReference type="PROSITE" id="PS00455">
    <property type="entry name" value="AMP_BINDING"/>
    <property type="match status" value="1"/>
</dbReference>
<dbReference type="InterPro" id="IPR042099">
    <property type="entry name" value="ANL_N_sf"/>
</dbReference>
<dbReference type="PANTHER" id="PTHR43272:SF33">
    <property type="entry name" value="AMP-BINDING DOMAIN-CONTAINING PROTEIN-RELATED"/>
    <property type="match status" value="1"/>
</dbReference>
<feature type="domain" description="AMP-dependent synthetase/ligase" evidence="3">
    <location>
        <begin position="122"/>
        <end position="513"/>
    </location>
</feature>
<evidence type="ECO:0000313" key="5">
    <source>
        <dbReference type="Proteomes" id="UP000245699"/>
    </source>
</evidence>